<keyword evidence="2" id="KW-1185">Reference proteome</keyword>
<dbReference type="EMBL" id="OBEB01000002">
    <property type="protein sequence ID" value="SNY49760.1"/>
    <property type="molecule type" value="Genomic_DNA"/>
</dbReference>
<name>A0A285IP27_9GAMM</name>
<dbReference type="AlphaFoldDB" id="A0A285IP27"/>
<organism evidence="1 2">
    <name type="scientific">Arsukibacterium tuosuense</name>
    <dbReference type="NCBI Taxonomy" id="1323745"/>
    <lineage>
        <taxon>Bacteria</taxon>
        <taxon>Pseudomonadati</taxon>
        <taxon>Pseudomonadota</taxon>
        <taxon>Gammaproteobacteria</taxon>
        <taxon>Chromatiales</taxon>
        <taxon>Chromatiaceae</taxon>
        <taxon>Arsukibacterium</taxon>
    </lineage>
</organism>
<reference evidence="2" key="1">
    <citation type="submission" date="2017-09" db="EMBL/GenBank/DDBJ databases">
        <authorList>
            <person name="Varghese N."/>
            <person name="Submissions S."/>
        </authorList>
    </citation>
    <scope>NUCLEOTIDE SEQUENCE [LARGE SCALE GENOMIC DNA]</scope>
    <source>
        <strain evidence="2">CGMCC 1.12461</strain>
    </source>
</reference>
<protein>
    <submittedName>
        <fullName evidence="1">Uncharacterized protein</fullName>
    </submittedName>
</protein>
<dbReference type="OrthoDB" id="5769495at2"/>
<dbReference type="RefSeq" id="WP_097110791.1">
    <property type="nucleotide sequence ID" value="NZ_OBEB01000002.1"/>
</dbReference>
<dbReference type="Proteomes" id="UP000219353">
    <property type="component" value="Unassembled WGS sequence"/>
</dbReference>
<gene>
    <name evidence="1" type="ORF">SAMN06297280_1534</name>
</gene>
<accession>A0A285IP27</accession>
<evidence type="ECO:0000313" key="2">
    <source>
        <dbReference type="Proteomes" id="UP000219353"/>
    </source>
</evidence>
<proteinExistence type="predicted"/>
<evidence type="ECO:0000313" key="1">
    <source>
        <dbReference type="EMBL" id="SNY49760.1"/>
    </source>
</evidence>
<sequence length="121" mass="14048">MDLSDNFEQSRIKQLLEQFELNGQVAFRIVFGTLGEEASMDYSSWSISDSDYTRCKDSGFHYLMLHLLDILIEYRSQCDSSKDYHAVINVEFSEISIDWVDKKTADKVISDFKNNTEVNNL</sequence>